<evidence type="ECO:0000313" key="2">
    <source>
        <dbReference type="Proteomes" id="UP000008694"/>
    </source>
</evidence>
<proteinExistence type="predicted"/>
<dbReference type="STRING" id="81972.D7M5B8"/>
<dbReference type="EMBL" id="GL348718">
    <property type="protein sequence ID" value="EFH50576.1"/>
    <property type="molecule type" value="Genomic_DNA"/>
</dbReference>
<evidence type="ECO:0000313" key="1">
    <source>
        <dbReference type="EMBL" id="EFH50576.1"/>
    </source>
</evidence>
<reference evidence="2" key="1">
    <citation type="journal article" date="2011" name="Nat. Genet.">
        <title>The Arabidopsis lyrata genome sequence and the basis of rapid genome size change.</title>
        <authorList>
            <person name="Hu T.T."/>
            <person name="Pattyn P."/>
            <person name="Bakker E.G."/>
            <person name="Cao J."/>
            <person name="Cheng J.-F."/>
            <person name="Clark R.M."/>
            <person name="Fahlgren N."/>
            <person name="Fawcett J.A."/>
            <person name="Grimwood J."/>
            <person name="Gundlach H."/>
            <person name="Haberer G."/>
            <person name="Hollister J.D."/>
            <person name="Ossowski S."/>
            <person name="Ottilar R.P."/>
            <person name="Salamov A.A."/>
            <person name="Schneeberger K."/>
            <person name="Spannagl M."/>
            <person name="Wang X."/>
            <person name="Yang L."/>
            <person name="Nasrallah M.E."/>
            <person name="Bergelson J."/>
            <person name="Carrington J.C."/>
            <person name="Gaut B.S."/>
            <person name="Schmutz J."/>
            <person name="Mayer K.F.X."/>
            <person name="Van de Peer Y."/>
            <person name="Grigoriev I.V."/>
            <person name="Nordborg M."/>
            <person name="Weigel D."/>
            <person name="Guo Y.-L."/>
        </authorList>
    </citation>
    <scope>NUCLEOTIDE SEQUENCE [LARGE SCALE GENOMIC DNA]</scope>
    <source>
        <strain evidence="2">cv. MN47</strain>
    </source>
</reference>
<protein>
    <recommendedName>
        <fullName evidence="3">F-box domain-containing protein</fullName>
    </recommendedName>
</protein>
<evidence type="ECO:0008006" key="3">
    <source>
        <dbReference type="Google" id="ProtNLM"/>
    </source>
</evidence>
<dbReference type="HOGENOM" id="CLU_196267_0_0_1"/>
<accession>D7M5B8</accession>
<dbReference type="eggNOG" id="KOG0851">
    <property type="taxonomic scope" value="Eukaryota"/>
</dbReference>
<name>D7M5B8_ARALL</name>
<dbReference type="AlphaFoldDB" id="D7M5B8"/>
<organism evidence="2">
    <name type="scientific">Arabidopsis lyrata subsp. lyrata</name>
    <name type="common">Lyre-leaved rock-cress</name>
    <dbReference type="NCBI Taxonomy" id="81972"/>
    <lineage>
        <taxon>Eukaryota</taxon>
        <taxon>Viridiplantae</taxon>
        <taxon>Streptophyta</taxon>
        <taxon>Embryophyta</taxon>
        <taxon>Tracheophyta</taxon>
        <taxon>Spermatophyta</taxon>
        <taxon>Magnoliopsida</taxon>
        <taxon>eudicotyledons</taxon>
        <taxon>Gunneridae</taxon>
        <taxon>Pentapetalae</taxon>
        <taxon>rosids</taxon>
        <taxon>malvids</taxon>
        <taxon>Brassicales</taxon>
        <taxon>Brassicaceae</taxon>
        <taxon>Camelineae</taxon>
        <taxon>Arabidopsis</taxon>
    </lineage>
</organism>
<keyword evidence="2" id="KW-1185">Reference proteome</keyword>
<gene>
    <name evidence="1" type="ORF">ARALYDRAFT_910731</name>
</gene>
<dbReference type="Gramene" id="scaffold_602788.1">
    <property type="protein sequence ID" value="scaffold_602788.1"/>
    <property type="gene ID" value="scaffold_602788.1"/>
</dbReference>
<sequence>MDPNKVEISQLEMLPRDLLGIIVSKVASTSAEDYHNCKELGASANDERVLKTLDFAPLVKKPL</sequence>
<dbReference type="Proteomes" id="UP000008694">
    <property type="component" value="Unassembled WGS sequence"/>
</dbReference>